<keyword evidence="3" id="KW-0820">tRNA-binding</keyword>
<keyword evidence="9" id="KW-0460">Magnesium</keyword>
<evidence type="ECO:0000259" key="12">
    <source>
        <dbReference type="Pfam" id="PF01743"/>
    </source>
</evidence>
<evidence type="ECO:0000256" key="5">
    <source>
        <dbReference type="ARBA" id="ARBA00022694"/>
    </source>
</evidence>
<dbReference type="KEGG" id="parq:DSM112329_02408"/>
<evidence type="ECO:0000256" key="7">
    <source>
        <dbReference type="ARBA" id="ARBA00022723"/>
    </source>
</evidence>
<dbReference type="GO" id="GO:0016779">
    <property type="term" value="F:nucleotidyltransferase activity"/>
    <property type="evidence" value="ECO:0007669"/>
    <property type="project" value="UniProtKB-KW"/>
</dbReference>
<keyword evidence="7" id="KW-0479">Metal-binding</keyword>
<comment type="cofactor">
    <cofactor evidence="1">
        <name>Mg(2+)</name>
        <dbReference type="ChEBI" id="CHEBI:18420"/>
    </cofactor>
</comment>
<dbReference type="Gene3D" id="3.30.460.10">
    <property type="entry name" value="Beta Polymerase, domain 2"/>
    <property type="match status" value="1"/>
</dbReference>
<organism evidence="13">
    <name type="scientific">Paraconexibacter sp. AEG42_29</name>
    <dbReference type="NCBI Taxonomy" id="2997339"/>
    <lineage>
        <taxon>Bacteria</taxon>
        <taxon>Bacillati</taxon>
        <taxon>Actinomycetota</taxon>
        <taxon>Thermoleophilia</taxon>
        <taxon>Solirubrobacterales</taxon>
        <taxon>Paraconexibacteraceae</taxon>
        <taxon>Paraconexibacter</taxon>
    </lineage>
</organism>
<evidence type="ECO:0000256" key="3">
    <source>
        <dbReference type="ARBA" id="ARBA00022555"/>
    </source>
</evidence>
<dbReference type="SUPFAM" id="SSF81301">
    <property type="entry name" value="Nucleotidyltransferase"/>
    <property type="match status" value="1"/>
</dbReference>
<evidence type="ECO:0000256" key="9">
    <source>
        <dbReference type="ARBA" id="ARBA00022842"/>
    </source>
</evidence>
<dbReference type="InterPro" id="IPR052390">
    <property type="entry name" value="tRNA_nt/polyA_polymerase"/>
</dbReference>
<evidence type="ECO:0000256" key="6">
    <source>
        <dbReference type="ARBA" id="ARBA00022695"/>
    </source>
</evidence>
<accession>A0AAU7AV27</accession>
<evidence type="ECO:0000256" key="2">
    <source>
        <dbReference type="ARBA" id="ARBA00007265"/>
    </source>
</evidence>
<evidence type="ECO:0000256" key="11">
    <source>
        <dbReference type="RuleBase" id="RU003953"/>
    </source>
</evidence>
<evidence type="ECO:0000256" key="1">
    <source>
        <dbReference type="ARBA" id="ARBA00001946"/>
    </source>
</evidence>
<dbReference type="SUPFAM" id="SSF81891">
    <property type="entry name" value="Poly A polymerase C-terminal region-like"/>
    <property type="match status" value="1"/>
</dbReference>
<evidence type="ECO:0000256" key="8">
    <source>
        <dbReference type="ARBA" id="ARBA00022741"/>
    </source>
</evidence>
<dbReference type="GO" id="GO:0046872">
    <property type="term" value="F:metal ion binding"/>
    <property type="evidence" value="ECO:0007669"/>
    <property type="project" value="UniProtKB-KW"/>
</dbReference>
<dbReference type="EC" id="2.7.7.-" evidence="13"/>
<keyword evidence="10 11" id="KW-0694">RNA-binding</keyword>
<dbReference type="RefSeq" id="WP_354702055.1">
    <property type="nucleotide sequence ID" value="NZ_CP114014.1"/>
</dbReference>
<dbReference type="InterPro" id="IPR002646">
    <property type="entry name" value="PolA_pol_head_dom"/>
</dbReference>
<dbReference type="EMBL" id="CP114014">
    <property type="protein sequence ID" value="XAY05551.1"/>
    <property type="molecule type" value="Genomic_DNA"/>
</dbReference>
<sequence length="408" mass="42392">MLTPTAAIDVLRRLPSGTEVLDVVARTPGAWVVGGAVRDALLGREPRELDLMIDGDPAQLIAGLGGSVVAHERFGTATVTLPGRGPDGDPVTVDVARARRERYAVPGALPDVEPAPAAEDLRRRDVTVNAIALRPAVAGGDAPELLAVDGALDDLRAGVLRVLHDRSFADDPTRLWRIARYAARLGFTVDPHTAQLAARADPRSVSGGRLGNELRLALREPDPLAALRGAAALSDGLLVAGLDLEPAQLESTLALLDGIADVPVRRDLVTLAACCRGTDAGALVDWLSALGLGPGELDIVAAGSRASTYSPLRRAQTPSQIARAASGAPLEVVALAGGDQARRWLEELRHVRLQITGADLLAAGVPQGPELGRRLQAALDARLDGLIDAGRDAELAVALAADVAAVRP</sequence>
<dbReference type="Pfam" id="PF01743">
    <property type="entry name" value="PolyA_pol"/>
    <property type="match status" value="1"/>
</dbReference>
<gene>
    <name evidence="13" type="ORF">DSM112329_02408</name>
</gene>
<dbReference type="GO" id="GO:0000049">
    <property type="term" value="F:tRNA binding"/>
    <property type="evidence" value="ECO:0007669"/>
    <property type="project" value="UniProtKB-KW"/>
</dbReference>
<name>A0AAU7AV27_9ACTN</name>
<keyword evidence="4 11" id="KW-0808">Transferase</keyword>
<evidence type="ECO:0000256" key="10">
    <source>
        <dbReference type="ARBA" id="ARBA00022884"/>
    </source>
</evidence>
<dbReference type="CDD" id="cd05398">
    <property type="entry name" value="NT_ClassII-CCAase"/>
    <property type="match status" value="1"/>
</dbReference>
<reference evidence="13" key="1">
    <citation type="submission" date="2022-12" db="EMBL/GenBank/DDBJ databases">
        <title>Paraconexibacter alkalitolerans sp. nov. and Baekduia alba sp. nov., isolated from soil and emended description of the genera Paraconexibacter (Chun et al., 2020) and Baekduia (An et al., 2020).</title>
        <authorList>
            <person name="Vieira S."/>
            <person name="Huber K.J."/>
            <person name="Geppert A."/>
            <person name="Wolf J."/>
            <person name="Neumann-Schaal M."/>
            <person name="Muesken M."/>
            <person name="Overmann J."/>
        </authorList>
    </citation>
    <scope>NUCLEOTIDE SEQUENCE</scope>
    <source>
        <strain evidence="13">AEG42_29</strain>
    </source>
</reference>
<keyword evidence="8" id="KW-0547">Nucleotide-binding</keyword>
<dbReference type="PANTHER" id="PTHR47788:SF1">
    <property type="entry name" value="A-ADDING TRNA NUCLEOTIDYLTRANSFERASE"/>
    <property type="match status" value="1"/>
</dbReference>
<dbReference type="Gene3D" id="1.10.3090.10">
    <property type="entry name" value="cca-adding enzyme, domain 2"/>
    <property type="match status" value="1"/>
</dbReference>
<evidence type="ECO:0000313" key="13">
    <source>
        <dbReference type="EMBL" id="XAY05551.1"/>
    </source>
</evidence>
<dbReference type="AlphaFoldDB" id="A0AAU7AV27"/>
<evidence type="ECO:0000256" key="4">
    <source>
        <dbReference type="ARBA" id="ARBA00022679"/>
    </source>
</evidence>
<comment type="similarity">
    <text evidence="2 11">Belongs to the tRNA nucleotidyltransferase/poly(A) polymerase family.</text>
</comment>
<feature type="domain" description="Poly A polymerase head" evidence="12">
    <location>
        <begin position="30"/>
        <end position="160"/>
    </location>
</feature>
<keyword evidence="6 13" id="KW-0548">Nucleotidyltransferase</keyword>
<dbReference type="GO" id="GO:0000166">
    <property type="term" value="F:nucleotide binding"/>
    <property type="evidence" value="ECO:0007669"/>
    <property type="project" value="UniProtKB-KW"/>
</dbReference>
<protein>
    <submittedName>
        <fullName evidence="13">A-adding tRNA nucleotidyltransferase</fullName>
        <ecNumber evidence="13">2.7.7.-</ecNumber>
    </submittedName>
</protein>
<proteinExistence type="inferred from homology"/>
<dbReference type="GO" id="GO:0008033">
    <property type="term" value="P:tRNA processing"/>
    <property type="evidence" value="ECO:0007669"/>
    <property type="project" value="UniProtKB-KW"/>
</dbReference>
<dbReference type="PANTHER" id="PTHR47788">
    <property type="entry name" value="POLYA POLYMERASE"/>
    <property type="match status" value="1"/>
</dbReference>
<dbReference type="InterPro" id="IPR043519">
    <property type="entry name" value="NT_sf"/>
</dbReference>
<keyword evidence="5" id="KW-0819">tRNA processing</keyword>